<evidence type="ECO:0000313" key="1">
    <source>
        <dbReference type="EMBL" id="GGO85789.1"/>
    </source>
</evidence>
<dbReference type="EMBL" id="BMLT01000009">
    <property type="protein sequence ID" value="GGO85789.1"/>
    <property type="molecule type" value="Genomic_DNA"/>
</dbReference>
<name>A0A917ZLT2_9GAMM</name>
<comment type="caution">
    <text evidence="1">The sequence shown here is derived from an EMBL/GenBank/DDBJ whole genome shotgun (WGS) entry which is preliminary data.</text>
</comment>
<accession>A0A917ZLT2</accession>
<organism evidence="1 2">
    <name type="scientific">Marinobacterium nitratireducens</name>
    <dbReference type="NCBI Taxonomy" id="518897"/>
    <lineage>
        <taxon>Bacteria</taxon>
        <taxon>Pseudomonadati</taxon>
        <taxon>Pseudomonadota</taxon>
        <taxon>Gammaproteobacteria</taxon>
        <taxon>Oceanospirillales</taxon>
        <taxon>Oceanospirillaceae</taxon>
        <taxon>Marinobacterium</taxon>
    </lineage>
</organism>
<sequence length="251" mass="27503">MIQSNRRSRPAIALMELPRPAHPDTLHRAALLVMLATAVLLGGCGFNQNYSSAQHNDISLSADALSRDGVAFISPSTTTGQEEDKQTLALVFARTLVSKRPDIRVVSLPETLGAVNRAGLAREYNRMFEDYGHSGILSRDTLQKIGKAANARYLVQLNLGGFSQESRGRFSMLGFRVYQTTRANIRLYVQVWDTLDGSIAWEGVEELNLAQETGKEKSITFTSVVEATAENLIALLPPPRSSKVLSQTGLQ</sequence>
<reference evidence="1 2" key="1">
    <citation type="journal article" date="2014" name="Int. J. Syst. Evol. Microbiol.">
        <title>Complete genome sequence of Corynebacterium casei LMG S-19264T (=DSM 44701T), isolated from a smear-ripened cheese.</title>
        <authorList>
            <consortium name="US DOE Joint Genome Institute (JGI-PGF)"/>
            <person name="Walter F."/>
            <person name="Albersmeier A."/>
            <person name="Kalinowski J."/>
            <person name="Ruckert C."/>
        </authorList>
    </citation>
    <scope>NUCLEOTIDE SEQUENCE [LARGE SCALE GENOMIC DNA]</scope>
    <source>
        <strain evidence="1 2">CGMCC 1.7286</strain>
    </source>
</reference>
<proteinExistence type="predicted"/>
<dbReference type="Proteomes" id="UP000599578">
    <property type="component" value="Unassembled WGS sequence"/>
</dbReference>
<gene>
    <name evidence="1" type="ORF">GCM10011348_35150</name>
</gene>
<evidence type="ECO:0000313" key="2">
    <source>
        <dbReference type="Proteomes" id="UP000599578"/>
    </source>
</evidence>
<dbReference type="AlphaFoldDB" id="A0A917ZLT2"/>
<evidence type="ECO:0008006" key="3">
    <source>
        <dbReference type="Google" id="ProtNLM"/>
    </source>
</evidence>
<dbReference type="RefSeq" id="WP_188861911.1">
    <property type="nucleotide sequence ID" value="NZ_BMLT01000009.1"/>
</dbReference>
<protein>
    <recommendedName>
        <fullName evidence="3">Lipoprotein</fullName>
    </recommendedName>
</protein>
<keyword evidence="2" id="KW-1185">Reference proteome</keyword>